<gene>
    <name evidence="2" type="ORF">A7E78_11925</name>
</gene>
<protein>
    <submittedName>
        <fullName evidence="2">3'-5' exonuclease</fullName>
    </submittedName>
</protein>
<dbReference type="GO" id="GO:0006139">
    <property type="term" value="P:nucleobase-containing compound metabolic process"/>
    <property type="evidence" value="ECO:0007669"/>
    <property type="project" value="InterPro"/>
</dbReference>
<sequence length="374" mass="42252">MPLPPILVDPSALSEFAAQLHREPVIAVDLEADSLHSYQDKVCLLQFSTPTATVLVDPLAIGDLSSLKAVLADGAVRKVFHAADYDIRCLYRDFGIEINGLFDTMIACQFLGEEKVGLADILNKYFDVQLDKRYQRADWSKRPLEEGMVRYAAEDTRYLLQLTEQLEAQLVAKGRLAWAQEEFVLLEQVRHNSTDGPLFLRFKKANTLERRQLAVLEELLQWRDSEAKRRDCPPFKVLNNAPLLEVARSMPANVRALSKVEGMVPRLVGRYGGSLLSAVEEGLKVPEEELPVYPRGEPRQRDPEAEARVLLLKKWRSKISKELEMDPGIVINNASLEQIARRQPNCVEDLAELKAMKNWQRQVLGKGIVAALKT</sequence>
<dbReference type="AlphaFoldDB" id="A0A1L3GS49"/>
<dbReference type="InterPro" id="IPR044876">
    <property type="entry name" value="HRDC_dom_sf"/>
</dbReference>
<evidence type="ECO:0000313" key="2">
    <source>
        <dbReference type="EMBL" id="APG28488.1"/>
    </source>
</evidence>
<dbReference type="PROSITE" id="PS50967">
    <property type="entry name" value="HRDC"/>
    <property type="match status" value="2"/>
</dbReference>
<dbReference type="STRING" id="1842532.A7E78_11925"/>
<keyword evidence="2" id="KW-0378">Hydrolase</keyword>
<dbReference type="InterPro" id="IPR051086">
    <property type="entry name" value="RNase_D-like"/>
</dbReference>
<reference evidence="2 3" key="1">
    <citation type="journal article" date="2017" name="Genome Announc.">
        <title>Complete Genome Sequences of Two Acetylene-Fermenting Pelobacter acetylenicus Strains.</title>
        <authorList>
            <person name="Sutton J.M."/>
            <person name="Baesman S.M."/>
            <person name="Fierst J.L."/>
            <person name="Poret-Peterson A.T."/>
            <person name="Oremland R.S."/>
            <person name="Dunlap D.S."/>
            <person name="Akob D.M."/>
        </authorList>
    </citation>
    <scope>NUCLEOTIDE SEQUENCE [LARGE SCALE GENOMIC DNA]</scope>
    <source>
        <strain evidence="2 3">SFB93</strain>
    </source>
</reference>
<dbReference type="InterPro" id="IPR002562">
    <property type="entry name" value="3'-5'_exonuclease_dom"/>
</dbReference>
<dbReference type="Pfam" id="PF00570">
    <property type="entry name" value="HRDC"/>
    <property type="match status" value="2"/>
</dbReference>
<feature type="domain" description="HRDC" evidence="1">
    <location>
        <begin position="209"/>
        <end position="289"/>
    </location>
</feature>
<keyword evidence="3" id="KW-1185">Reference proteome</keyword>
<dbReference type="Gene3D" id="1.10.150.80">
    <property type="entry name" value="HRDC domain"/>
    <property type="match status" value="2"/>
</dbReference>
<dbReference type="InterPro" id="IPR012337">
    <property type="entry name" value="RNaseH-like_sf"/>
</dbReference>
<dbReference type="SUPFAM" id="SSF47819">
    <property type="entry name" value="HRDC-like"/>
    <property type="match status" value="2"/>
</dbReference>
<dbReference type="GO" id="GO:0000166">
    <property type="term" value="F:nucleotide binding"/>
    <property type="evidence" value="ECO:0007669"/>
    <property type="project" value="InterPro"/>
</dbReference>
<dbReference type="PANTHER" id="PTHR47649:SF1">
    <property type="entry name" value="RIBONUCLEASE D"/>
    <property type="match status" value="1"/>
</dbReference>
<dbReference type="EMBL" id="CP015519">
    <property type="protein sequence ID" value="APG28488.1"/>
    <property type="molecule type" value="Genomic_DNA"/>
</dbReference>
<dbReference type="KEGG" id="pef:A7E78_11925"/>
<dbReference type="SMART" id="SM00341">
    <property type="entry name" value="HRDC"/>
    <property type="match status" value="2"/>
</dbReference>
<dbReference type="Pfam" id="PF01612">
    <property type="entry name" value="DNA_pol_A_exo1"/>
    <property type="match status" value="1"/>
</dbReference>
<dbReference type="CDD" id="cd06142">
    <property type="entry name" value="RNaseD_exo"/>
    <property type="match status" value="1"/>
</dbReference>
<evidence type="ECO:0000259" key="1">
    <source>
        <dbReference type="PROSITE" id="PS50967"/>
    </source>
</evidence>
<keyword evidence="2" id="KW-0269">Exonuclease</keyword>
<dbReference type="SUPFAM" id="SSF53098">
    <property type="entry name" value="Ribonuclease H-like"/>
    <property type="match status" value="1"/>
</dbReference>
<proteinExistence type="predicted"/>
<keyword evidence="2" id="KW-0540">Nuclease</keyword>
<dbReference type="InterPro" id="IPR036397">
    <property type="entry name" value="RNaseH_sf"/>
</dbReference>
<dbReference type="OrthoDB" id="144122at2"/>
<dbReference type="RefSeq" id="WP_072284515.1">
    <property type="nucleotide sequence ID" value="NZ_CP015519.1"/>
</dbReference>
<dbReference type="InterPro" id="IPR002121">
    <property type="entry name" value="HRDC_dom"/>
</dbReference>
<dbReference type="InterPro" id="IPR010997">
    <property type="entry name" value="HRDC-like_sf"/>
</dbReference>
<accession>A0A1L3GS49</accession>
<name>A0A1L3GS49_9BACT</name>
<dbReference type="PANTHER" id="PTHR47649">
    <property type="entry name" value="RIBONUCLEASE D"/>
    <property type="match status" value="1"/>
</dbReference>
<dbReference type="GO" id="GO:0008408">
    <property type="term" value="F:3'-5' exonuclease activity"/>
    <property type="evidence" value="ECO:0007669"/>
    <property type="project" value="InterPro"/>
</dbReference>
<dbReference type="Proteomes" id="UP000182517">
    <property type="component" value="Chromosome"/>
</dbReference>
<dbReference type="SMART" id="SM00474">
    <property type="entry name" value="35EXOc"/>
    <property type="match status" value="1"/>
</dbReference>
<feature type="domain" description="HRDC" evidence="1">
    <location>
        <begin position="302"/>
        <end position="374"/>
    </location>
</feature>
<evidence type="ECO:0000313" key="3">
    <source>
        <dbReference type="Proteomes" id="UP000182517"/>
    </source>
</evidence>
<organism evidence="2 3">
    <name type="scientific">Syntrophotalea acetylenivorans</name>
    <dbReference type="NCBI Taxonomy" id="1842532"/>
    <lineage>
        <taxon>Bacteria</taxon>
        <taxon>Pseudomonadati</taxon>
        <taxon>Thermodesulfobacteriota</taxon>
        <taxon>Desulfuromonadia</taxon>
        <taxon>Desulfuromonadales</taxon>
        <taxon>Syntrophotaleaceae</taxon>
        <taxon>Syntrophotalea</taxon>
    </lineage>
</organism>
<dbReference type="GO" id="GO:0003676">
    <property type="term" value="F:nucleic acid binding"/>
    <property type="evidence" value="ECO:0007669"/>
    <property type="project" value="InterPro"/>
</dbReference>
<dbReference type="Gene3D" id="3.30.420.10">
    <property type="entry name" value="Ribonuclease H-like superfamily/Ribonuclease H"/>
    <property type="match status" value="1"/>
</dbReference>